<protein>
    <submittedName>
        <fullName evidence="1">Uncharacterized protein</fullName>
    </submittedName>
</protein>
<keyword evidence="2" id="KW-1185">Reference proteome</keyword>
<dbReference type="Proteomes" id="UP001607303">
    <property type="component" value="Unassembled WGS sequence"/>
</dbReference>
<dbReference type="EMBL" id="JAYRBN010000056">
    <property type="protein sequence ID" value="KAL2743503.1"/>
    <property type="molecule type" value="Genomic_DNA"/>
</dbReference>
<comment type="caution">
    <text evidence="1">The sequence shown here is derived from an EMBL/GenBank/DDBJ whole genome shotgun (WGS) entry which is preliminary data.</text>
</comment>
<accession>A0ABD2CEM4</accession>
<evidence type="ECO:0000313" key="2">
    <source>
        <dbReference type="Proteomes" id="UP001607303"/>
    </source>
</evidence>
<dbReference type="AlphaFoldDB" id="A0ABD2CEM4"/>
<evidence type="ECO:0000313" key="1">
    <source>
        <dbReference type="EMBL" id="KAL2743503.1"/>
    </source>
</evidence>
<gene>
    <name evidence="1" type="ORF">V1477_008992</name>
</gene>
<feature type="non-terminal residue" evidence="1">
    <location>
        <position position="1"/>
    </location>
</feature>
<sequence length="89" mass="10096">RFYVIVGSVMIDSDFFDRLVVVPTSSRRRPIIATSTCCCCCCCIVEPEFDTIGVVRVSNQGAKEKLETLVVFDNVFFENVKTTNLFWDT</sequence>
<reference evidence="1 2" key="1">
    <citation type="journal article" date="2024" name="Ann. Entomol. Soc. Am.">
        <title>Genomic analyses of the southern and eastern yellowjacket wasps (Hymenoptera: Vespidae) reveal evolutionary signatures of social life.</title>
        <authorList>
            <person name="Catto M.A."/>
            <person name="Caine P.B."/>
            <person name="Orr S.E."/>
            <person name="Hunt B.G."/>
            <person name="Goodisman M.A.D."/>
        </authorList>
    </citation>
    <scope>NUCLEOTIDE SEQUENCE [LARGE SCALE GENOMIC DNA]</scope>
    <source>
        <strain evidence="1">232</strain>
        <tissue evidence="1">Head and thorax</tissue>
    </source>
</reference>
<proteinExistence type="predicted"/>
<name>A0ABD2CEM4_VESMC</name>
<organism evidence="1 2">
    <name type="scientific">Vespula maculifrons</name>
    <name type="common">Eastern yellow jacket</name>
    <name type="synonym">Wasp</name>
    <dbReference type="NCBI Taxonomy" id="7453"/>
    <lineage>
        <taxon>Eukaryota</taxon>
        <taxon>Metazoa</taxon>
        <taxon>Ecdysozoa</taxon>
        <taxon>Arthropoda</taxon>
        <taxon>Hexapoda</taxon>
        <taxon>Insecta</taxon>
        <taxon>Pterygota</taxon>
        <taxon>Neoptera</taxon>
        <taxon>Endopterygota</taxon>
        <taxon>Hymenoptera</taxon>
        <taxon>Apocrita</taxon>
        <taxon>Aculeata</taxon>
        <taxon>Vespoidea</taxon>
        <taxon>Vespidae</taxon>
        <taxon>Vespinae</taxon>
        <taxon>Vespula</taxon>
    </lineage>
</organism>